<organism evidence="1">
    <name type="scientific">marine sediment metagenome</name>
    <dbReference type="NCBI Taxonomy" id="412755"/>
    <lineage>
        <taxon>unclassified sequences</taxon>
        <taxon>metagenomes</taxon>
        <taxon>ecological metagenomes</taxon>
    </lineage>
</organism>
<dbReference type="EMBL" id="BARS01044770">
    <property type="protein sequence ID" value="GAG39674.1"/>
    <property type="molecule type" value="Genomic_DNA"/>
</dbReference>
<feature type="non-terminal residue" evidence="1">
    <location>
        <position position="1"/>
    </location>
</feature>
<sequence>LKAVQEQIDLTKRAMEGVIDRAKILRGTEISGKTYYQFLESVYADERNKMRVDLAKLLTIYNDKERPQEERNEVLPKIQEIEERLAKPFKKESAVATLAALFESGPGAEMAGQTLWGAVNAVSHYEEHVKPGSNETRLHSSWFGGAVASNRERAFAVAKTMV</sequence>
<gene>
    <name evidence="1" type="ORF">S01H1_67579</name>
</gene>
<protein>
    <submittedName>
        <fullName evidence="1">Uncharacterized protein</fullName>
    </submittedName>
</protein>
<accession>X0X8Z3</accession>
<dbReference type="InterPro" id="IPR026325">
    <property type="entry name" value="DUF932"/>
</dbReference>
<dbReference type="Pfam" id="PF06067">
    <property type="entry name" value="DUF932"/>
    <property type="match status" value="1"/>
</dbReference>
<dbReference type="AlphaFoldDB" id="X0X8Z3"/>
<proteinExistence type="predicted"/>
<reference evidence="1" key="1">
    <citation type="journal article" date="2014" name="Front. Microbiol.">
        <title>High frequency of phylogenetically diverse reductive dehalogenase-homologous genes in deep subseafloor sedimentary metagenomes.</title>
        <authorList>
            <person name="Kawai M."/>
            <person name="Futagami T."/>
            <person name="Toyoda A."/>
            <person name="Takaki Y."/>
            <person name="Nishi S."/>
            <person name="Hori S."/>
            <person name="Arai W."/>
            <person name="Tsubouchi T."/>
            <person name="Morono Y."/>
            <person name="Uchiyama I."/>
            <person name="Ito T."/>
            <person name="Fujiyama A."/>
            <person name="Inagaki F."/>
            <person name="Takami H."/>
        </authorList>
    </citation>
    <scope>NUCLEOTIDE SEQUENCE</scope>
    <source>
        <strain evidence="1">Expedition CK06-06</strain>
    </source>
</reference>
<comment type="caution">
    <text evidence="1">The sequence shown here is derived from an EMBL/GenBank/DDBJ whole genome shotgun (WGS) entry which is preliminary data.</text>
</comment>
<evidence type="ECO:0000313" key="1">
    <source>
        <dbReference type="EMBL" id="GAG39674.1"/>
    </source>
</evidence>
<name>X0X8Z3_9ZZZZ</name>